<dbReference type="PANTHER" id="PTHR38050">
    <property type="match status" value="1"/>
</dbReference>
<dbReference type="EMBL" id="CP012342">
    <property type="protein sequence ID" value="AKV59824.1"/>
    <property type="molecule type" value="Genomic_DNA"/>
</dbReference>
<evidence type="ECO:0000256" key="1">
    <source>
        <dbReference type="ARBA" id="ARBA00004613"/>
    </source>
</evidence>
<dbReference type="Pfam" id="PF10503">
    <property type="entry name" value="Esterase_PHB"/>
    <property type="match status" value="1"/>
</dbReference>
<dbReference type="Proteomes" id="UP000060016">
    <property type="component" value="Chromosome"/>
</dbReference>
<dbReference type="SUPFAM" id="SSF53474">
    <property type="entry name" value="alpha/beta-Hydrolases"/>
    <property type="match status" value="1"/>
</dbReference>
<dbReference type="PANTHER" id="PTHR38050:SF2">
    <property type="entry name" value="FERULOYL ESTERASE C-RELATED"/>
    <property type="match status" value="1"/>
</dbReference>
<keyword evidence="7" id="KW-0624">Polysaccharide degradation</keyword>
<evidence type="ECO:0000256" key="4">
    <source>
        <dbReference type="ARBA" id="ARBA00022729"/>
    </source>
</evidence>
<sequence length="267" mass="28668">MDVAQPWSPASAGTRSVTAAGFERNYIMSLPPGAHERSRLPVIFVFHGYKESAETIREYSGLDSADAIVVYMEGIDKAWAPAPYAVTTGEQDLAYVDAVYDQLINEFAVDRARVFAAGLSNGGGFAAYVGCQRPQAFTAVATVAGAFYEKVSAGCSAIPMKHVDFHGTHDAVINYAGGERHSTVYGSSAELMEDAARRSRCDAEPAISAVSPTIEEYRWTGCDAAVTHYRIEGGPHVWPGSIKDTSATVSIGFATRQILHFFGVGLR</sequence>
<dbReference type="PATRIC" id="fig|156976.3.peg.735"/>
<evidence type="ECO:0000313" key="9">
    <source>
        <dbReference type="Proteomes" id="UP000060016"/>
    </source>
</evidence>
<keyword evidence="3" id="KW-0858">Xylan degradation</keyword>
<dbReference type="InterPro" id="IPR010126">
    <property type="entry name" value="Esterase_phb"/>
</dbReference>
<name>A0A0K1REI8_9CORY</name>
<comment type="subcellular location">
    <subcellularLocation>
        <location evidence="1">Secreted</location>
    </subcellularLocation>
</comment>
<keyword evidence="2" id="KW-0964">Secreted</keyword>
<evidence type="ECO:0000256" key="7">
    <source>
        <dbReference type="ARBA" id="ARBA00023326"/>
    </source>
</evidence>
<keyword evidence="5" id="KW-0378">Hydrolase</keyword>
<dbReference type="InterPro" id="IPR029058">
    <property type="entry name" value="AB_hydrolase_fold"/>
</dbReference>
<evidence type="ECO:0000256" key="2">
    <source>
        <dbReference type="ARBA" id="ARBA00022525"/>
    </source>
</evidence>
<evidence type="ECO:0008006" key="10">
    <source>
        <dbReference type="Google" id="ProtNLM"/>
    </source>
</evidence>
<dbReference type="KEGG" id="crie:AK829_03730"/>
<proteinExistence type="predicted"/>
<evidence type="ECO:0000256" key="5">
    <source>
        <dbReference type="ARBA" id="ARBA00022801"/>
    </source>
</evidence>
<protein>
    <recommendedName>
        <fullName evidence="10">Esterase</fullName>
    </recommendedName>
</protein>
<dbReference type="GO" id="GO:0045493">
    <property type="term" value="P:xylan catabolic process"/>
    <property type="evidence" value="ECO:0007669"/>
    <property type="project" value="UniProtKB-KW"/>
</dbReference>
<dbReference type="GO" id="GO:0030600">
    <property type="term" value="F:feruloyl esterase activity"/>
    <property type="evidence" value="ECO:0007669"/>
    <property type="project" value="InterPro"/>
</dbReference>
<gene>
    <name evidence="8" type="ORF">AK829_03730</name>
</gene>
<evidence type="ECO:0000256" key="6">
    <source>
        <dbReference type="ARBA" id="ARBA00023277"/>
    </source>
</evidence>
<reference evidence="8 9" key="1">
    <citation type="submission" date="2015-08" db="EMBL/GenBank/DDBJ databases">
        <authorList>
            <person name="Babu N.S."/>
            <person name="Beckwith C.J."/>
            <person name="Beseler K.G."/>
            <person name="Brison A."/>
            <person name="Carone J.V."/>
            <person name="Caskin T.P."/>
            <person name="Diamond M."/>
            <person name="Durham M.E."/>
            <person name="Foxe J.M."/>
            <person name="Go M."/>
            <person name="Henderson B.A."/>
            <person name="Jones I.B."/>
            <person name="McGettigan J.A."/>
            <person name="Micheletti S.J."/>
            <person name="Nasrallah M.E."/>
            <person name="Ortiz D."/>
            <person name="Piller C.R."/>
            <person name="Privatt S.R."/>
            <person name="Schneider S.L."/>
            <person name="Sharp S."/>
            <person name="Smith T.C."/>
            <person name="Stanton J.D."/>
            <person name="Ullery H.E."/>
            <person name="Wilson R.J."/>
            <person name="Serrano M.G."/>
            <person name="Buck G."/>
            <person name="Lee V."/>
            <person name="Wang Y."/>
            <person name="Carvalho R."/>
            <person name="Voegtly L."/>
            <person name="Shi R."/>
            <person name="Duckworth R."/>
            <person name="Johnson A."/>
            <person name="Loviza R."/>
            <person name="Walstead R."/>
            <person name="Shah Z."/>
            <person name="Kiflezghi M."/>
            <person name="Wade K."/>
            <person name="Ball S.L."/>
            <person name="Bradley K.W."/>
            <person name="Asai D.J."/>
            <person name="Bowman C.A."/>
            <person name="Russell D.A."/>
            <person name="Pope W.H."/>
            <person name="Jacobs-Sera D."/>
            <person name="Hendrix R.W."/>
            <person name="Hatfull G.F."/>
        </authorList>
    </citation>
    <scope>NUCLEOTIDE SEQUENCE [LARGE SCALE GENOMIC DNA]</scope>
    <source>
        <strain evidence="8 9">PUDD_83A45</strain>
    </source>
</reference>
<dbReference type="STRING" id="156976.AK829_03730"/>
<keyword evidence="9" id="KW-1185">Reference proteome</keyword>
<organism evidence="8 9">
    <name type="scientific">Corynebacterium riegelii</name>
    <dbReference type="NCBI Taxonomy" id="156976"/>
    <lineage>
        <taxon>Bacteria</taxon>
        <taxon>Bacillati</taxon>
        <taxon>Actinomycetota</taxon>
        <taxon>Actinomycetes</taxon>
        <taxon>Mycobacteriales</taxon>
        <taxon>Corynebacteriaceae</taxon>
        <taxon>Corynebacterium</taxon>
    </lineage>
</organism>
<dbReference type="InterPro" id="IPR043595">
    <property type="entry name" value="FaeB/C/D"/>
</dbReference>
<keyword evidence="4" id="KW-0732">Signal</keyword>
<evidence type="ECO:0000256" key="3">
    <source>
        <dbReference type="ARBA" id="ARBA00022651"/>
    </source>
</evidence>
<keyword evidence="6" id="KW-0119">Carbohydrate metabolism</keyword>
<accession>A0A0K1REI8</accession>
<evidence type="ECO:0000313" key="8">
    <source>
        <dbReference type="EMBL" id="AKV59824.1"/>
    </source>
</evidence>
<dbReference type="AlphaFoldDB" id="A0A0K1REI8"/>
<dbReference type="Gene3D" id="3.40.50.1820">
    <property type="entry name" value="alpha/beta hydrolase"/>
    <property type="match status" value="1"/>
</dbReference>
<dbReference type="GO" id="GO:0005576">
    <property type="term" value="C:extracellular region"/>
    <property type="evidence" value="ECO:0007669"/>
    <property type="project" value="UniProtKB-SubCell"/>
</dbReference>